<proteinExistence type="inferred from homology"/>
<protein>
    <submittedName>
        <fullName evidence="4">Prefoldin subunit 6</fullName>
    </submittedName>
</protein>
<keyword evidence="3" id="KW-0175">Coiled coil</keyword>
<comment type="caution">
    <text evidence="4">The sequence shown here is derived from an EMBL/GenBank/DDBJ whole genome shotgun (WGS) entry which is preliminary data.</text>
</comment>
<dbReference type="FunFam" id="1.10.287.370:FF:000003">
    <property type="entry name" value="Prefoldin subunit 6"/>
    <property type="match status" value="1"/>
</dbReference>
<accession>A0A9P4IBH1</accession>
<evidence type="ECO:0000256" key="1">
    <source>
        <dbReference type="ARBA" id="ARBA00008045"/>
    </source>
</evidence>
<dbReference type="Gene3D" id="1.10.287.370">
    <property type="match status" value="1"/>
</dbReference>
<gene>
    <name evidence="4" type="ORF">NA57DRAFT_16673</name>
</gene>
<keyword evidence="2" id="KW-0143">Chaperone</keyword>
<organism evidence="4 5">
    <name type="scientific">Rhizodiscina lignyota</name>
    <dbReference type="NCBI Taxonomy" id="1504668"/>
    <lineage>
        <taxon>Eukaryota</taxon>
        <taxon>Fungi</taxon>
        <taxon>Dikarya</taxon>
        <taxon>Ascomycota</taxon>
        <taxon>Pezizomycotina</taxon>
        <taxon>Dothideomycetes</taxon>
        <taxon>Pleosporomycetidae</taxon>
        <taxon>Aulographales</taxon>
        <taxon>Rhizodiscinaceae</taxon>
        <taxon>Rhizodiscina</taxon>
    </lineage>
</organism>
<dbReference type="PANTHER" id="PTHR21431:SF0">
    <property type="entry name" value="PREFOLDIN SUBUNIT 6"/>
    <property type="match status" value="1"/>
</dbReference>
<reference evidence="4" key="1">
    <citation type="journal article" date="2020" name="Stud. Mycol.">
        <title>101 Dothideomycetes genomes: a test case for predicting lifestyles and emergence of pathogens.</title>
        <authorList>
            <person name="Haridas S."/>
            <person name="Albert R."/>
            <person name="Binder M."/>
            <person name="Bloem J."/>
            <person name="Labutti K."/>
            <person name="Salamov A."/>
            <person name="Andreopoulos B."/>
            <person name="Baker S."/>
            <person name="Barry K."/>
            <person name="Bills G."/>
            <person name="Bluhm B."/>
            <person name="Cannon C."/>
            <person name="Castanera R."/>
            <person name="Culley D."/>
            <person name="Daum C."/>
            <person name="Ezra D."/>
            <person name="Gonzalez J."/>
            <person name="Henrissat B."/>
            <person name="Kuo A."/>
            <person name="Liang C."/>
            <person name="Lipzen A."/>
            <person name="Lutzoni F."/>
            <person name="Magnuson J."/>
            <person name="Mondo S."/>
            <person name="Nolan M."/>
            <person name="Ohm R."/>
            <person name="Pangilinan J."/>
            <person name="Park H.-J."/>
            <person name="Ramirez L."/>
            <person name="Alfaro M."/>
            <person name="Sun H."/>
            <person name="Tritt A."/>
            <person name="Yoshinaga Y."/>
            <person name="Zwiers L.-H."/>
            <person name="Turgeon B."/>
            <person name="Goodwin S."/>
            <person name="Spatafora J."/>
            <person name="Crous P."/>
            <person name="Grigoriev I."/>
        </authorList>
    </citation>
    <scope>NUCLEOTIDE SEQUENCE</scope>
    <source>
        <strain evidence="4">CBS 133067</strain>
    </source>
</reference>
<feature type="coiled-coil region" evidence="3">
    <location>
        <begin position="1"/>
        <end position="52"/>
    </location>
</feature>
<feature type="non-terminal residue" evidence="4">
    <location>
        <position position="107"/>
    </location>
</feature>
<dbReference type="GO" id="GO:0051082">
    <property type="term" value="F:unfolded protein binding"/>
    <property type="evidence" value="ECO:0007669"/>
    <property type="project" value="InterPro"/>
</dbReference>
<evidence type="ECO:0000313" key="5">
    <source>
        <dbReference type="Proteomes" id="UP000799772"/>
    </source>
</evidence>
<dbReference type="EMBL" id="ML978129">
    <property type="protein sequence ID" value="KAF2096323.1"/>
    <property type="molecule type" value="Genomic_DNA"/>
</dbReference>
<dbReference type="GO" id="GO:0006457">
    <property type="term" value="P:protein folding"/>
    <property type="evidence" value="ECO:0007669"/>
    <property type="project" value="InterPro"/>
</dbReference>
<evidence type="ECO:0000313" key="4">
    <source>
        <dbReference type="EMBL" id="KAF2096323.1"/>
    </source>
</evidence>
<dbReference type="PANTHER" id="PTHR21431">
    <property type="entry name" value="PREFOLDIN SUBUNIT 6"/>
    <property type="match status" value="1"/>
</dbReference>
<dbReference type="GO" id="GO:0051131">
    <property type="term" value="P:chaperone-mediated protein complex assembly"/>
    <property type="evidence" value="ECO:0007669"/>
    <property type="project" value="TreeGrafter"/>
</dbReference>
<dbReference type="InterPro" id="IPR002777">
    <property type="entry name" value="PFD_beta-like"/>
</dbReference>
<name>A0A9P4IBH1_9PEZI</name>
<evidence type="ECO:0000256" key="2">
    <source>
        <dbReference type="ARBA" id="ARBA00023186"/>
    </source>
</evidence>
<keyword evidence="5" id="KW-1185">Reference proteome</keyword>
<dbReference type="Pfam" id="PF01920">
    <property type="entry name" value="Prefoldin_2"/>
    <property type="match status" value="1"/>
</dbReference>
<dbReference type="GO" id="GO:0005737">
    <property type="term" value="C:cytoplasm"/>
    <property type="evidence" value="ECO:0007669"/>
    <property type="project" value="TreeGrafter"/>
</dbReference>
<comment type="similarity">
    <text evidence="1">Belongs to the prefoldin subunit beta family.</text>
</comment>
<dbReference type="InterPro" id="IPR009053">
    <property type="entry name" value="Prefoldin"/>
</dbReference>
<dbReference type="SUPFAM" id="SSF46579">
    <property type="entry name" value="Prefoldin"/>
    <property type="match status" value="1"/>
</dbReference>
<dbReference type="Proteomes" id="UP000799772">
    <property type="component" value="Unassembled WGS sequence"/>
</dbReference>
<dbReference type="GO" id="GO:0051087">
    <property type="term" value="F:protein-folding chaperone binding"/>
    <property type="evidence" value="ECO:0007669"/>
    <property type="project" value="TreeGrafter"/>
</dbReference>
<feature type="coiled-coil region" evidence="3">
    <location>
        <begin position="79"/>
        <end position="106"/>
    </location>
</feature>
<dbReference type="AlphaFoldDB" id="A0A9P4IBH1"/>
<evidence type="ECO:0000256" key="3">
    <source>
        <dbReference type="SAM" id="Coils"/>
    </source>
</evidence>
<dbReference type="GO" id="GO:0016272">
    <property type="term" value="C:prefoldin complex"/>
    <property type="evidence" value="ECO:0007669"/>
    <property type="project" value="InterPro"/>
</dbReference>
<dbReference type="CDD" id="cd23161">
    <property type="entry name" value="Prefoldin_6"/>
    <property type="match status" value="1"/>
</dbReference>
<sequence>MAEQQKKLQDLSDEYQTIQNELQSVVDARQKLEAQEQENKGVQEEFTQLSEDANIYKLVGPVLMKQDKNEAIMAVDSRLEYIGKEIKRVEQQLTDVQNQSEKKKMDV</sequence>
<dbReference type="OrthoDB" id="248120at2759"/>